<dbReference type="AlphaFoldDB" id="A0A845UZS4"/>
<dbReference type="Pfam" id="PF03050">
    <property type="entry name" value="DDE_Tnp_IS66"/>
    <property type="match status" value="1"/>
</dbReference>
<dbReference type="EMBL" id="JAAGSC010000042">
    <property type="protein sequence ID" value="NDY96278.1"/>
    <property type="molecule type" value="Genomic_DNA"/>
</dbReference>
<keyword evidence="6" id="KW-1185">Reference proteome</keyword>
<gene>
    <name evidence="5" type="ORF">G3I74_11105</name>
</gene>
<evidence type="ECO:0000259" key="2">
    <source>
        <dbReference type="Pfam" id="PF03050"/>
    </source>
</evidence>
<evidence type="ECO:0000313" key="5">
    <source>
        <dbReference type="EMBL" id="NDY96278.1"/>
    </source>
</evidence>
<evidence type="ECO:0000259" key="3">
    <source>
        <dbReference type="Pfam" id="PF13007"/>
    </source>
</evidence>
<sequence length="546" mass="61720">MEKPATIDTNDPQKLRAIIAKMAAEHEQDLALREQQYQAQIAARDQKISILLERLELQRHQRFGPKADRVCKEQLKLFDEAELNDLIEQLDRQIEDAKATISPTRRSSDNPPKRRALPSHLPRVERIIDLPEADKAAIAQTHVPMGFEESEQLAVLPRQYYVVKTKRAKYAPIRHNKTGQPLTVVVAPRPACILPKAMGHSSLIADVVTNKFVDGLPLYRQEKIFAREGFELSRQTLSGWMVQLREPLQPLMAALKQHLYQGRVLQADETPLQVLDEPGRDNTSKSQMWVYRGGVPDRPVIWYQYSVGRAGSVPCEFLFPDGLSPPGAAFYLQSDGYSAYHQVARYGAILGHMGCWAHVRRKVVKAANSRHQTGLAHAFLKSVDNLYQVEKKLRGQSPEERHAVRLQQSRPILDELKNWLDEHVNKVLPKGLLGKAISYTRNQWPILLTFLEDGHLEIDNNLAENAIRPFVVGRKAWLFSGSPAGAEASAMLYSLVETAKANGLEPRAYLHYLFETLPHASQPEDIEALLPHNLTPEMLKIPKPAL</sequence>
<protein>
    <submittedName>
        <fullName evidence="5">IS66 family transposase</fullName>
    </submittedName>
</protein>
<comment type="caution">
    <text evidence="5">The sequence shown here is derived from an EMBL/GenBank/DDBJ whole genome shotgun (WGS) entry which is preliminary data.</text>
</comment>
<dbReference type="PANTHER" id="PTHR33678:SF1">
    <property type="entry name" value="BLL1576 PROTEIN"/>
    <property type="match status" value="1"/>
</dbReference>
<feature type="domain" description="Transposase IS66 central" evidence="2">
    <location>
        <begin position="200"/>
        <end position="487"/>
    </location>
</feature>
<name>A0A845UZS4_9GAMM</name>
<dbReference type="Proteomes" id="UP000484885">
    <property type="component" value="Unassembled WGS sequence"/>
</dbReference>
<feature type="region of interest" description="Disordered" evidence="1">
    <location>
        <begin position="97"/>
        <end position="117"/>
    </location>
</feature>
<dbReference type="InterPro" id="IPR039552">
    <property type="entry name" value="IS66_C"/>
</dbReference>
<feature type="domain" description="Transposase IS66 C-terminal" evidence="4">
    <location>
        <begin position="494"/>
        <end position="532"/>
    </location>
</feature>
<evidence type="ECO:0000259" key="4">
    <source>
        <dbReference type="Pfam" id="PF13817"/>
    </source>
</evidence>
<dbReference type="PANTHER" id="PTHR33678">
    <property type="entry name" value="BLL1576 PROTEIN"/>
    <property type="match status" value="1"/>
</dbReference>
<dbReference type="Pfam" id="PF13007">
    <property type="entry name" value="LZ_Tnp_IS66"/>
    <property type="match status" value="1"/>
</dbReference>
<dbReference type="Pfam" id="PF13817">
    <property type="entry name" value="DDE_Tnp_IS66_C"/>
    <property type="match status" value="1"/>
</dbReference>
<dbReference type="NCBIfam" id="NF033517">
    <property type="entry name" value="transpos_IS66"/>
    <property type="match status" value="1"/>
</dbReference>
<evidence type="ECO:0000313" key="6">
    <source>
        <dbReference type="Proteomes" id="UP000484885"/>
    </source>
</evidence>
<dbReference type="InterPro" id="IPR052344">
    <property type="entry name" value="Transposase-related"/>
</dbReference>
<evidence type="ECO:0000256" key="1">
    <source>
        <dbReference type="SAM" id="MobiDB-lite"/>
    </source>
</evidence>
<organism evidence="5 6">
    <name type="scientific">Wenzhouxiangella limi</name>
    <dbReference type="NCBI Taxonomy" id="2707351"/>
    <lineage>
        <taxon>Bacteria</taxon>
        <taxon>Pseudomonadati</taxon>
        <taxon>Pseudomonadota</taxon>
        <taxon>Gammaproteobacteria</taxon>
        <taxon>Chromatiales</taxon>
        <taxon>Wenzhouxiangellaceae</taxon>
        <taxon>Wenzhouxiangella</taxon>
    </lineage>
</organism>
<reference evidence="5 6" key="1">
    <citation type="submission" date="2020-02" db="EMBL/GenBank/DDBJ databases">
        <authorList>
            <person name="Zhang X.-Y."/>
        </authorList>
    </citation>
    <scope>NUCLEOTIDE SEQUENCE [LARGE SCALE GENOMIC DNA]</scope>
    <source>
        <strain evidence="5 6">C33</strain>
    </source>
</reference>
<accession>A0A845UZS4</accession>
<proteinExistence type="predicted"/>
<dbReference type="InterPro" id="IPR024463">
    <property type="entry name" value="Transposase_TnpC_homeodom"/>
</dbReference>
<feature type="domain" description="Transposase TnpC homeodomain" evidence="3">
    <location>
        <begin position="51"/>
        <end position="125"/>
    </location>
</feature>
<dbReference type="InterPro" id="IPR004291">
    <property type="entry name" value="Transposase_IS66_central"/>
</dbReference>
<dbReference type="RefSeq" id="WP_164211682.1">
    <property type="nucleotide sequence ID" value="NZ_JAAGSC010000042.1"/>
</dbReference>